<evidence type="ECO:0000313" key="3">
    <source>
        <dbReference type="Proteomes" id="UP000000305"/>
    </source>
</evidence>
<dbReference type="InParanoid" id="E9GZ01"/>
<keyword evidence="3" id="KW-1185">Reference proteome</keyword>
<proteinExistence type="predicted"/>
<evidence type="ECO:0000256" key="1">
    <source>
        <dbReference type="SAM" id="MobiDB-lite"/>
    </source>
</evidence>
<accession>E9GZ01</accession>
<feature type="compositionally biased region" description="Acidic residues" evidence="1">
    <location>
        <begin position="96"/>
        <end position="109"/>
    </location>
</feature>
<name>E9GZ01_DAPPU</name>
<dbReference type="AlphaFoldDB" id="E9GZ01"/>
<dbReference type="Proteomes" id="UP000000305">
    <property type="component" value="Unassembled WGS sequence"/>
</dbReference>
<protein>
    <submittedName>
        <fullName evidence="2">Uncharacterized protein</fullName>
    </submittedName>
</protein>
<feature type="region of interest" description="Disordered" evidence="1">
    <location>
        <begin position="75"/>
        <end position="190"/>
    </location>
</feature>
<gene>
    <name evidence="2" type="ORF">DAPPUDRAFT_250635</name>
</gene>
<dbReference type="EMBL" id="GL732576">
    <property type="protein sequence ID" value="EFX75317.1"/>
    <property type="molecule type" value="Genomic_DNA"/>
</dbReference>
<feature type="compositionally biased region" description="Basic and acidic residues" evidence="1">
    <location>
        <begin position="75"/>
        <end position="84"/>
    </location>
</feature>
<evidence type="ECO:0000313" key="2">
    <source>
        <dbReference type="EMBL" id="EFX75317.1"/>
    </source>
</evidence>
<sequence>MCEDATVLKKTFALTAQRRKGAIVIQDVHAKIRRIPAKIISDTEEKVEITTDPRYLPGIEQSVGFMIEQIKEEVADSEEKRGEATVDNGPVQQPEDVAEAEEDQEEEEAKENTNHQTLIIDLTLSDSEDDEDDEDDKDSIRSDTTEVNPDIPSAVPLAAPPINHPTPQPPTMEQPDSAQKERIPSPSPPCYHPPQHFQNMYAPPIMLRSEGEYYAQREVLIQQYLRDSLDLYYKYEFQALKLKRARDVLTNRKY</sequence>
<reference evidence="2 3" key="1">
    <citation type="journal article" date="2011" name="Science">
        <title>The ecoresponsive genome of Daphnia pulex.</title>
        <authorList>
            <person name="Colbourne J.K."/>
            <person name="Pfrender M.E."/>
            <person name="Gilbert D."/>
            <person name="Thomas W.K."/>
            <person name="Tucker A."/>
            <person name="Oakley T.H."/>
            <person name="Tokishita S."/>
            <person name="Aerts A."/>
            <person name="Arnold G.J."/>
            <person name="Basu M.K."/>
            <person name="Bauer D.J."/>
            <person name="Caceres C.E."/>
            <person name="Carmel L."/>
            <person name="Casola C."/>
            <person name="Choi J.H."/>
            <person name="Detter J.C."/>
            <person name="Dong Q."/>
            <person name="Dusheyko S."/>
            <person name="Eads B.D."/>
            <person name="Frohlich T."/>
            <person name="Geiler-Samerotte K.A."/>
            <person name="Gerlach D."/>
            <person name="Hatcher P."/>
            <person name="Jogdeo S."/>
            <person name="Krijgsveld J."/>
            <person name="Kriventseva E.V."/>
            <person name="Kultz D."/>
            <person name="Laforsch C."/>
            <person name="Lindquist E."/>
            <person name="Lopez J."/>
            <person name="Manak J.R."/>
            <person name="Muller J."/>
            <person name="Pangilinan J."/>
            <person name="Patwardhan R.P."/>
            <person name="Pitluck S."/>
            <person name="Pritham E.J."/>
            <person name="Rechtsteiner A."/>
            <person name="Rho M."/>
            <person name="Rogozin I.B."/>
            <person name="Sakarya O."/>
            <person name="Salamov A."/>
            <person name="Schaack S."/>
            <person name="Shapiro H."/>
            <person name="Shiga Y."/>
            <person name="Skalitzky C."/>
            <person name="Smith Z."/>
            <person name="Souvorov A."/>
            <person name="Sung W."/>
            <person name="Tang Z."/>
            <person name="Tsuchiya D."/>
            <person name="Tu H."/>
            <person name="Vos H."/>
            <person name="Wang M."/>
            <person name="Wolf Y.I."/>
            <person name="Yamagata H."/>
            <person name="Yamada T."/>
            <person name="Ye Y."/>
            <person name="Shaw J.R."/>
            <person name="Andrews J."/>
            <person name="Crease T.J."/>
            <person name="Tang H."/>
            <person name="Lucas S.M."/>
            <person name="Robertson H.M."/>
            <person name="Bork P."/>
            <person name="Koonin E.V."/>
            <person name="Zdobnov E.M."/>
            <person name="Grigoriev I.V."/>
            <person name="Lynch M."/>
            <person name="Boore J.L."/>
        </authorList>
    </citation>
    <scope>NUCLEOTIDE SEQUENCE [LARGE SCALE GENOMIC DNA]</scope>
</reference>
<dbReference type="HOGENOM" id="CLU_060000_1_0_1"/>
<dbReference type="KEGG" id="dpx:DAPPUDRAFT_250635"/>
<feature type="compositionally biased region" description="Acidic residues" evidence="1">
    <location>
        <begin position="126"/>
        <end position="137"/>
    </location>
</feature>
<feature type="compositionally biased region" description="Pro residues" evidence="1">
    <location>
        <begin position="158"/>
        <end position="172"/>
    </location>
</feature>
<dbReference type="OrthoDB" id="10395885at2759"/>
<dbReference type="PhylomeDB" id="E9GZ01"/>
<organism evidence="2 3">
    <name type="scientific">Daphnia pulex</name>
    <name type="common">Water flea</name>
    <dbReference type="NCBI Taxonomy" id="6669"/>
    <lineage>
        <taxon>Eukaryota</taxon>
        <taxon>Metazoa</taxon>
        <taxon>Ecdysozoa</taxon>
        <taxon>Arthropoda</taxon>
        <taxon>Crustacea</taxon>
        <taxon>Branchiopoda</taxon>
        <taxon>Diplostraca</taxon>
        <taxon>Cladocera</taxon>
        <taxon>Anomopoda</taxon>
        <taxon>Daphniidae</taxon>
        <taxon>Daphnia</taxon>
    </lineage>
</organism>